<proteinExistence type="predicted"/>
<comment type="caution">
    <text evidence="6">The sequence shown here is derived from an EMBL/GenBank/DDBJ whole genome shotgun (WGS) entry which is preliminary data.</text>
</comment>
<keyword evidence="2" id="KW-0479">Metal-binding</keyword>
<accession>A0AAE1HT87</accession>
<organism evidence="6 7">
    <name type="scientific">Frankliniella fusca</name>
    <dbReference type="NCBI Taxonomy" id="407009"/>
    <lineage>
        <taxon>Eukaryota</taxon>
        <taxon>Metazoa</taxon>
        <taxon>Ecdysozoa</taxon>
        <taxon>Arthropoda</taxon>
        <taxon>Hexapoda</taxon>
        <taxon>Insecta</taxon>
        <taxon>Pterygota</taxon>
        <taxon>Neoptera</taxon>
        <taxon>Paraneoptera</taxon>
        <taxon>Thysanoptera</taxon>
        <taxon>Terebrantia</taxon>
        <taxon>Thripoidea</taxon>
        <taxon>Thripidae</taxon>
        <taxon>Frankliniella</taxon>
    </lineage>
</organism>
<dbReference type="Proteomes" id="UP001219518">
    <property type="component" value="Unassembled WGS sequence"/>
</dbReference>
<evidence type="ECO:0000256" key="2">
    <source>
        <dbReference type="ARBA" id="ARBA00022723"/>
    </source>
</evidence>
<keyword evidence="7" id="KW-1185">Reference proteome</keyword>
<dbReference type="EMBL" id="JAHWGI010001256">
    <property type="protein sequence ID" value="KAK3926401.1"/>
    <property type="molecule type" value="Genomic_DNA"/>
</dbReference>
<comment type="subcellular location">
    <subcellularLocation>
        <location evidence="1">Nucleus</location>
    </subcellularLocation>
</comment>
<evidence type="ECO:0000313" key="6">
    <source>
        <dbReference type="EMBL" id="KAK3926401.1"/>
    </source>
</evidence>
<dbReference type="PANTHER" id="PTHR45891:SF3">
    <property type="entry name" value="ZINC FINGER PROTEIN 2"/>
    <property type="match status" value="1"/>
</dbReference>
<evidence type="ECO:0000256" key="3">
    <source>
        <dbReference type="ARBA" id="ARBA00022737"/>
    </source>
</evidence>
<reference evidence="6" key="2">
    <citation type="journal article" date="2023" name="BMC Genomics">
        <title>Pest status, molecular evolution, and epigenetic factors derived from the genome assembly of Frankliniella fusca, a thysanopteran phytovirus vector.</title>
        <authorList>
            <person name="Catto M.A."/>
            <person name="Labadie P.E."/>
            <person name="Jacobson A.L."/>
            <person name="Kennedy G.G."/>
            <person name="Srinivasan R."/>
            <person name="Hunt B.G."/>
        </authorList>
    </citation>
    <scope>NUCLEOTIDE SEQUENCE</scope>
    <source>
        <strain evidence="6">PL_HMW_Pooled</strain>
    </source>
</reference>
<dbReference type="GO" id="GO:0000978">
    <property type="term" value="F:RNA polymerase II cis-regulatory region sequence-specific DNA binding"/>
    <property type="evidence" value="ECO:0007669"/>
    <property type="project" value="TreeGrafter"/>
</dbReference>
<evidence type="ECO:0000313" key="7">
    <source>
        <dbReference type="Proteomes" id="UP001219518"/>
    </source>
</evidence>
<evidence type="ECO:0000256" key="5">
    <source>
        <dbReference type="SAM" id="MobiDB-lite"/>
    </source>
</evidence>
<dbReference type="GO" id="GO:0046872">
    <property type="term" value="F:metal ion binding"/>
    <property type="evidence" value="ECO:0007669"/>
    <property type="project" value="UniProtKB-KW"/>
</dbReference>
<feature type="region of interest" description="Disordered" evidence="5">
    <location>
        <begin position="120"/>
        <end position="151"/>
    </location>
</feature>
<name>A0AAE1HT87_9NEOP</name>
<dbReference type="PANTHER" id="PTHR45891">
    <property type="entry name" value="ZINC FINGER HOMEOBOX PROTEIN"/>
    <property type="match status" value="1"/>
</dbReference>
<dbReference type="GO" id="GO:0000981">
    <property type="term" value="F:DNA-binding transcription factor activity, RNA polymerase II-specific"/>
    <property type="evidence" value="ECO:0007669"/>
    <property type="project" value="TreeGrafter"/>
</dbReference>
<evidence type="ECO:0000256" key="1">
    <source>
        <dbReference type="ARBA" id="ARBA00004123"/>
    </source>
</evidence>
<reference evidence="6" key="1">
    <citation type="submission" date="2021-07" db="EMBL/GenBank/DDBJ databases">
        <authorList>
            <person name="Catto M.A."/>
            <person name="Jacobson A."/>
            <person name="Kennedy G."/>
            <person name="Labadie P."/>
            <person name="Hunt B.G."/>
            <person name="Srinivasan R."/>
        </authorList>
    </citation>
    <scope>NUCLEOTIDE SEQUENCE</scope>
    <source>
        <strain evidence="6">PL_HMW_Pooled</strain>
        <tissue evidence="6">Head</tissue>
    </source>
</reference>
<gene>
    <name evidence="6" type="ORF">KUF71_014618</name>
</gene>
<keyword evidence="4" id="KW-0862">Zinc</keyword>
<dbReference type="AlphaFoldDB" id="A0AAE1HT87"/>
<keyword evidence="3" id="KW-0677">Repeat</keyword>
<feature type="region of interest" description="Disordered" evidence="5">
    <location>
        <begin position="167"/>
        <end position="212"/>
    </location>
</feature>
<feature type="compositionally biased region" description="Pro residues" evidence="5">
    <location>
        <begin position="137"/>
        <end position="146"/>
    </location>
</feature>
<evidence type="ECO:0000256" key="4">
    <source>
        <dbReference type="ARBA" id="ARBA00022833"/>
    </source>
</evidence>
<dbReference type="InterPro" id="IPR051968">
    <property type="entry name" value="ZnFinger_Homeobox_TR"/>
</dbReference>
<protein>
    <submittedName>
        <fullName evidence="6">Zinc finger protein 45</fullName>
    </submittedName>
</protein>
<sequence>MRPRGVAGRVEGSLLTLLGLEPAALQAVLEHSAQHAPGVSSVRVTAAEEPPPHVRVVDAEAGFVCKKCRLAFSAEASLIGHQRACCPGQVGWAVRMIAARYECKVCPGAGFDKAQDARRHCESDGHRARAPGAPGLSLPPPPPPDSPSTALSHEMEDVVNQIAALAAKAAQEGSADSNANNIRDFCQDGSRKGPGSVAASCPPPFAVPSTGL</sequence>
<dbReference type="GO" id="GO:0005634">
    <property type="term" value="C:nucleus"/>
    <property type="evidence" value="ECO:0007669"/>
    <property type="project" value="UniProtKB-SubCell"/>
</dbReference>